<evidence type="ECO:0000313" key="4">
    <source>
        <dbReference type="Proteomes" id="UP000269721"/>
    </source>
</evidence>
<keyword evidence="2" id="KW-1133">Transmembrane helix</keyword>
<feature type="region of interest" description="Disordered" evidence="1">
    <location>
        <begin position="206"/>
        <end position="282"/>
    </location>
</feature>
<evidence type="ECO:0000256" key="2">
    <source>
        <dbReference type="SAM" id="Phobius"/>
    </source>
</evidence>
<keyword evidence="2" id="KW-0472">Membrane</keyword>
<dbReference type="Proteomes" id="UP000269721">
    <property type="component" value="Unassembled WGS sequence"/>
</dbReference>
<feature type="compositionally biased region" description="Pro residues" evidence="1">
    <location>
        <begin position="248"/>
        <end position="267"/>
    </location>
</feature>
<feature type="compositionally biased region" description="Basic and acidic residues" evidence="1">
    <location>
        <begin position="273"/>
        <end position="282"/>
    </location>
</feature>
<feature type="compositionally biased region" description="Low complexity" evidence="1">
    <location>
        <begin position="103"/>
        <end position="115"/>
    </location>
</feature>
<dbReference type="AlphaFoldDB" id="A0A4P9VUU3"/>
<feature type="transmembrane region" description="Helical" evidence="2">
    <location>
        <begin position="160"/>
        <end position="180"/>
    </location>
</feature>
<name>A0A4P9VUU3_9FUNG</name>
<feature type="compositionally biased region" description="Low complexity" evidence="1">
    <location>
        <begin position="210"/>
        <end position="227"/>
    </location>
</feature>
<dbReference type="EMBL" id="ML001321">
    <property type="protein sequence ID" value="RKO83364.1"/>
    <property type="molecule type" value="Genomic_DNA"/>
</dbReference>
<evidence type="ECO:0000313" key="3">
    <source>
        <dbReference type="EMBL" id="RKO83364.1"/>
    </source>
</evidence>
<evidence type="ECO:0000256" key="1">
    <source>
        <dbReference type="SAM" id="MobiDB-lite"/>
    </source>
</evidence>
<feature type="region of interest" description="Disordered" evidence="1">
    <location>
        <begin position="75"/>
        <end position="115"/>
    </location>
</feature>
<keyword evidence="4" id="KW-1185">Reference proteome</keyword>
<gene>
    <name evidence="3" type="ORF">BDK51DRAFT_39269</name>
</gene>
<reference evidence="4" key="1">
    <citation type="journal article" date="2018" name="Nat. Microbiol.">
        <title>Leveraging single-cell genomics to expand the fungal tree of life.</title>
        <authorList>
            <person name="Ahrendt S.R."/>
            <person name="Quandt C.A."/>
            <person name="Ciobanu D."/>
            <person name="Clum A."/>
            <person name="Salamov A."/>
            <person name="Andreopoulos B."/>
            <person name="Cheng J.F."/>
            <person name="Woyke T."/>
            <person name="Pelin A."/>
            <person name="Henrissat B."/>
            <person name="Reynolds N.K."/>
            <person name="Benny G.L."/>
            <person name="Smith M.E."/>
            <person name="James T.Y."/>
            <person name="Grigoriev I.V."/>
        </authorList>
    </citation>
    <scope>NUCLEOTIDE SEQUENCE [LARGE SCALE GENOMIC DNA]</scope>
</reference>
<proteinExistence type="predicted"/>
<accession>A0A4P9VUU3</accession>
<keyword evidence="2" id="KW-0812">Transmembrane</keyword>
<sequence>MLSRPGVAVRVDGAVLGLLLVEVDKVQLLPTNRVLERESTDLDQAGGPLPAQICLGDTVTRAKMVWGFASRPLRPPVSTAKNRHAPLKPPPRTASLSPPTAVRRNPSQPSCPSRSQCRVTQTAIALEVYRLTPELPLPLQVPPATTSTSAFTTIAGGGTVGAYIVTVASVFIFGTLFLFFCCRYLKRRQNATTYITTTFAPQQGYPLQAYPPNGQYPQQGQFQGQGQFPPPIGQNPVQKQQGGYAEPYPAPFPTPGPPYSGPAPDYAPPAVGADHKGNPLHN</sequence>
<protein>
    <submittedName>
        <fullName evidence="3">Uncharacterized protein</fullName>
    </submittedName>
</protein>
<organism evidence="3 4">
    <name type="scientific">Blyttiomyces helicus</name>
    <dbReference type="NCBI Taxonomy" id="388810"/>
    <lineage>
        <taxon>Eukaryota</taxon>
        <taxon>Fungi</taxon>
        <taxon>Fungi incertae sedis</taxon>
        <taxon>Chytridiomycota</taxon>
        <taxon>Chytridiomycota incertae sedis</taxon>
        <taxon>Chytridiomycetes</taxon>
        <taxon>Chytridiomycetes incertae sedis</taxon>
        <taxon>Blyttiomyces</taxon>
    </lineage>
</organism>